<evidence type="ECO:0000256" key="2">
    <source>
        <dbReference type="ARBA" id="ARBA00022598"/>
    </source>
</evidence>
<evidence type="ECO:0000256" key="1">
    <source>
        <dbReference type="ARBA" id="ARBA00004328"/>
    </source>
</evidence>
<accession>A0A0F9KP46</accession>
<organism evidence="10">
    <name type="scientific">marine sediment metagenome</name>
    <dbReference type="NCBI Taxonomy" id="412755"/>
    <lineage>
        <taxon>unclassified sequences</taxon>
        <taxon>metagenomes</taxon>
        <taxon>ecological metagenomes</taxon>
    </lineage>
</organism>
<dbReference type="AlphaFoldDB" id="A0A0F9KP46"/>
<evidence type="ECO:0000256" key="4">
    <source>
        <dbReference type="ARBA" id="ARBA00022763"/>
    </source>
</evidence>
<evidence type="ECO:0000256" key="7">
    <source>
        <dbReference type="ARBA" id="ARBA00032896"/>
    </source>
</evidence>
<keyword evidence="3" id="KW-0235">DNA replication</keyword>
<sequence length="437" mass="50927">MIDIQLIKINLFLSDAYFVKDKDGKIRFWKAIADEGGFYSITGNLEKRRVYSNLKSNFIIVNPNSIREVYEQMQFEMVARCKQKVNAGFKLLIDLKLSYGKKEDNYIDSCGNIHYDIYDYLIVTLPKYKSDNKGHLKPMLAKTFKENTCKYPMYGQPKINGIRGNVRWTEQETGTGIFKNIHEGPLFTSREGKIYHLPHLMFMFTKDMFFDKGEELVYDGELYIHGESLNIIRASCPMILDNGTISKCSGDPKRVQFWCFDLAILIQQKERFKILDRKIDHFRLKDESIENIHTLRIVKVPRKMIFNDLDAKIYAEYCIEKGFEGAILRDPDALYGFGYRGKAMIKVKKPKYTECVILDIISKPKEPSTALFVLQNDINNNEFLCNPTGTWKERADYLSFKEAYIGMKVIVKYYERSGIKKCPFHANILNIIDNNNE</sequence>
<dbReference type="PANTHER" id="PTHR47810">
    <property type="entry name" value="DNA LIGASE"/>
    <property type="match status" value="1"/>
</dbReference>
<keyword evidence="4" id="KW-0227">DNA damage</keyword>
<dbReference type="GO" id="GO:0005524">
    <property type="term" value="F:ATP binding"/>
    <property type="evidence" value="ECO:0007669"/>
    <property type="project" value="InterPro"/>
</dbReference>
<evidence type="ECO:0000256" key="5">
    <source>
        <dbReference type="ARBA" id="ARBA00022844"/>
    </source>
</evidence>
<keyword evidence="5" id="KW-0946">Virion</keyword>
<dbReference type="InterPro" id="IPR012340">
    <property type="entry name" value="NA-bd_OB-fold"/>
</dbReference>
<dbReference type="GO" id="GO:0006281">
    <property type="term" value="P:DNA repair"/>
    <property type="evidence" value="ECO:0007669"/>
    <property type="project" value="UniProtKB-KW"/>
</dbReference>
<dbReference type="GO" id="GO:0044423">
    <property type="term" value="C:virion component"/>
    <property type="evidence" value="ECO:0007669"/>
    <property type="project" value="UniProtKB-KW"/>
</dbReference>
<protein>
    <recommendedName>
        <fullName evidence="7">Polydeoxyribonucleotide synthase [ATP]</fullName>
    </recommendedName>
</protein>
<dbReference type="SUPFAM" id="SSF50249">
    <property type="entry name" value="Nucleic acid-binding proteins"/>
    <property type="match status" value="1"/>
</dbReference>
<dbReference type="GO" id="GO:0006310">
    <property type="term" value="P:DNA recombination"/>
    <property type="evidence" value="ECO:0007669"/>
    <property type="project" value="InterPro"/>
</dbReference>
<dbReference type="InterPro" id="IPR012310">
    <property type="entry name" value="DNA_ligase_ATP-dep_cent"/>
</dbReference>
<feature type="domain" description="ATP-dependent DNA ligase family profile" evidence="9">
    <location>
        <begin position="138"/>
        <end position="348"/>
    </location>
</feature>
<gene>
    <name evidence="10" type="ORF">LCGC14_1679350</name>
</gene>
<dbReference type="EMBL" id="LAZR01014530">
    <property type="protein sequence ID" value="KKM17080.1"/>
    <property type="molecule type" value="Genomic_DNA"/>
</dbReference>
<dbReference type="Pfam" id="PF01068">
    <property type="entry name" value="DNA_ligase_A_M"/>
    <property type="match status" value="1"/>
</dbReference>
<evidence type="ECO:0000256" key="8">
    <source>
        <dbReference type="ARBA" id="ARBA00046002"/>
    </source>
</evidence>
<proteinExistence type="predicted"/>
<keyword evidence="6" id="KW-0234">DNA repair</keyword>
<comment type="caution">
    <text evidence="10">The sequence shown here is derived from an EMBL/GenBank/DDBJ whole genome shotgun (WGS) entry which is preliminary data.</text>
</comment>
<reference evidence="10" key="1">
    <citation type="journal article" date="2015" name="Nature">
        <title>Complex archaea that bridge the gap between prokaryotes and eukaryotes.</title>
        <authorList>
            <person name="Spang A."/>
            <person name="Saw J.H."/>
            <person name="Jorgensen S.L."/>
            <person name="Zaremba-Niedzwiedzka K."/>
            <person name="Martijn J."/>
            <person name="Lind A.E."/>
            <person name="van Eijk R."/>
            <person name="Schleper C."/>
            <person name="Guy L."/>
            <person name="Ettema T.J."/>
        </authorList>
    </citation>
    <scope>NUCLEOTIDE SEQUENCE</scope>
</reference>
<evidence type="ECO:0000256" key="3">
    <source>
        <dbReference type="ARBA" id="ARBA00022705"/>
    </source>
</evidence>
<dbReference type="PANTHER" id="PTHR47810:SF5">
    <property type="entry name" value="LIGASE, PUTATIVE-RELATED"/>
    <property type="match status" value="1"/>
</dbReference>
<comment type="function">
    <text evidence="8">Very low-fidelity DNA ligase that seals nicks in double-stranded DNA during DNA repair. Together with the viral repair DNA polymerase X, fills the single nucleotide gaps generated by the AP endonuclease. It is not essential for viral replication and recombination. Displays a very low adenylation activity towards DNA with 3'-dideoxy- or 3'-amino-terminated nicks compared to regular nick DNA.</text>
</comment>
<evidence type="ECO:0000313" key="10">
    <source>
        <dbReference type="EMBL" id="KKM17080.1"/>
    </source>
</evidence>
<comment type="subcellular location">
    <subcellularLocation>
        <location evidence="1">Virion</location>
    </subcellularLocation>
</comment>
<dbReference type="Gene3D" id="3.30.1490.70">
    <property type="match status" value="1"/>
</dbReference>
<dbReference type="SUPFAM" id="SSF56091">
    <property type="entry name" value="DNA ligase/mRNA capping enzyme, catalytic domain"/>
    <property type="match status" value="1"/>
</dbReference>
<dbReference type="Gene3D" id="3.30.470.30">
    <property type="entry name" value="DNA ligase/mRNA capping enzyme"/>
    <property type="match status" value="1"/>
</dbReference>
<name>A0A0F9KP46_9ZZZZ</name>
<evidence type="ECO:0000259" key="9">
    <source>
        <dbReference type="Pfam" id="PF01068"/>
    </source>
</evidence>
<dbReference type="GO" id="GO:0003910">
    <property type="term" value="F:DNA ligase (ATP) activity"/>
    <property type="evidence" value="ECO:0007669"/>
    <property type="project" value="InterPro"/>
</dbReference>
<dbReference type="InterPro" id="IPR050326">
    <property type="entry name" value="NAD_dep_DNA_ligaseB"/>
</dbReference>
<dbReference type="GO" id="GO:0006260">
    <property type="term" value="P:DNA replication"/>
    <property type="evidence" value="ECO:0007669"/>
    <property type="project" value="UniProtKB-KW"/>
</dbReference>
<keyword evidence="2" id="KW-0436">Ligase</keyword>
<evidence type="ECO:0000256" key="6">
    <source>
        <dbReference type="ARBA" id="ARBA00023204"/>
    </source>
</evidence>